<feature type="domain" description="Retrotransposon gag" evidence="1">
    <location>
        <begin position="116"/>
        <end position="169"/>
    </location>
</feature>
<organism evidence="2 3">
    <name type="scientific">Mucuna pruriens</name>
    <name type="common">Velvet bean</name>
    <name type="synonym">Dolichos pruriens</name>
    <dbReference type="NCBI Taxonomy" id="157652"/>
    <lineage>
        <taxon>Eukaryota</taxon>
        <taxon>Viridiplantae</taxon>
        <taxon>Streptophyta</taxon>
        <taxon>Embryophyta</taxon>
        <taxon>Tracheophyta</taxon>
        <taxon>Spermatophyta</taxon>
        <taxon>Magnoliopsida</taxon>
        <taxon>eudicotyledons</taxon>
        <taxon>Gunneridae</taxon>
        <taxon>Pentapetalae</taxon>
        <taxon>rosids</taxon>
        <taxon>fabids</taxon>
        <taxon>Fabales</taxon>
        <taxon>Fabaceae</taxon>
        <taxon>Papilionoideae</taxon>
        <taxon>50 kb inversion clade</taxon>
        <taxon>NPAAA clade</taxon>
        <taxon>indigoferoid/millettioid clade</taxon>
        <taxon>Phaseoleae</taxon>
        <taxon>Mucuna</taxon>
    </lineage>
</organism>
<dbReference type="PANTHER" id="PTHR33223">
    <property type="entry name" value="CCHC-TYPE DOMAIN-CONTAINING PROTEIN"/>
    <property type="match status" value="1"/>
</dbReference>
<evidence type="ECO:0000313" key="3">
    <source>
        <dbReference type="Proteomes" id="UP000257109"/>
    </source>
</evidence>
<sequence length="240" mass="27702">MVSLKKNFFNQLPSFEDKTLSEHVLKRKRLFMSYESKQMENNNRTLEELATLNVLYQPWCIISTQAPEGIPRGLFHDEAARDTGRLYEDEGFPFLSRWSCKRLVVFIIDYVQHLGDMKCMFLGKFFPASKTVTIQKKICGIMRHSGETLHEYWEQFNKLCATCPHHQIRLMMMDKNMINAASGGALMDKTPAVQFETKGVVTTRVVNEVGIIDNLRLEKQLLELTSLVKQLVVEQHQQGA</sequence>
<accession>A0A371GQ49</accession>
<dbReference type="Pfam" id="PF03732">
    <property type="entry name" value="Retrotrans_gag"/>
    <property type="match status" value="1"/>
</dbReference>
<dbReference type="OrthoDB" id="1689420at2759"/>
<evidence type="ECO:0000259" key="1">
    <source>
        <dbReference type="Pfam" id="PF03732"/>
    </source>
</evidence>
<protein>
    <recommendedName>
        <fullName evidence="1">Retrotransposon gag domain-containing protein</fullName>
    </recommendedName>
</protein>
<comment type="caution">
    <text evidence="2">The sequence shown here is derived from an EMBL/GenBank/DDBJ whole genome shotgun (WGS) entry which is preliminary data.</text>
</comment>
<dbReference type="InterPro" id="IPR005162">
    <property type="entry name" value="Retrotrans_gag_dom"/>
</dbReference>
<feature type="non-terminal residue" evidence="2">
    <location>
        <position position="1"/>
    </location>
</feature>
<gene>
    <name evidence="2" type="ORF">CR513_25168</name>
</gene>
<dbReference type="EMBL" id="QJKJ01004812">
    <property type="protein sequence ID" value="RDX92660.1"/>
    <property type="molecule type" value="Genomic_DNA"/>
</dbReference>
<name>A0A371GQ49_MUCPR</name>
<evidence type="ECO:0000313" key="2">
    <source>
        <dbReference type="EMBL" id="RDX92660.1"/>
    </source>
</evidence>
<dbReference type="Proteomes" id="UP000257109">
    <property type="component" value="Unassembled WGS sequence"/>
</dbReference>
<reference evidence="2" key="1">
    <citation type="submission" date="2018-05" db="EMBL/GenBank/DDBJ databases">
        <title>Draft genome of Mucuna pruriens seed.</title>
        <authorList>
            <person name="Nnadi N.E."/>
            <person name="Vos R."/>
            <person name="Hasami M.H."/>
            <person name="Devisetty U.K."/>
            <person name="Aguiy J.C."/>
        </authorList>
    </citation>
    <scope>NUCLEOTIDE SEQUENCE [LARGE SCALE GENOMIC DNA]</scope>
    <source>
        <strain evidence="2">JCA_2017</strain>
    </source>
</reference>
<dbReference type="AlphaFoldDB" id="A0A371GQ49"/>
<proteinExistence type="predicted"/>
<dbReference type="PANTHER" id="PTHR33223:SF3">
    <property type="match status" value="1"/>
</dbReference>
<keyword evidence="3" id="KW-1185">Reference proteome</keyword>